<keyword evidence="2" id="KW-1185">Reference proteome</keyword>
<proteinExistence type="predicted"/>
<gene>
    <name evidence="1" type="ORF">Krac_4628</name>
</gene>
<sequence length="38" mass="4153">MSLVDGEMDTLKQAVLYGALANNECHAKPFEGLPYVRA</sequence>
<protein>
    <submittedName>
        <fullName evidence="1">Uncharacterized protein</fullName>
    </submittedName>
</protein>
<name>D6TT85_KTERA</name>
<organism evidence="1 2">
    <name type="scientific">Ktedonobacter racemifer DSM 44963</name>
    <dbReference type="NCBI Taxonomy" id="485913"/>
    <lineage>
        <taxon>Bacteria</taxon>
        <taxon>Bacillati</taxon>
        <taxon>Chloroflexota</taxon>
        <taxon>Ktedonobacteria</taxon>
        <taxon>Ktedonobacterales</taxon>
        <taxon>Ktedonobacteraceae</taxon>
        <taxon>Ktedonobacter</taxon>
    </lineage>
</organism>
<evidence type="ECO:0000313" key="1">
    <source>
        <dbReference type="EMBL" id="EFH83636.1"/>
    </source>
</evidence>
<evidence type="ECO:0000313" key="2">
    <source>
        <dbReference type="Proteomes" id="UP000004508"/>
    </source>
</evidence>
<comment type="caution">
    <text evidence="1">The sequence shown here is derived from an EMBL/GenBank/DDBJ whole genome shotgun (WGS) entry which is preliminary data.</text>
</comment>
<accession>D6TT85</accession>
<dbReference type="InParanoid" id="D6TT85"/>
<dbReference type="Proteomes" id="UP000004508">
    <property type="component" value="Unassembled WGS sequence"/>
</dbReference>
<reference evidence="1 2" key="1">
    <citation type="journal article" date="2011" name="Stand. Genomic Sci.">
        <title>Non-contiguous finished genome sequence and contextual data of the filamentous soil bacterium Ktedonobacter racemifer type strain (SOSP1-21).</title>
        <authorList>
            <person name="Chang Y.J."/>
            <person name="Land M."/>
            <person name="Hauser L."/>
            <person name="Chertkov O."/>
            <person name="Del Rio T.G."/>
            <person name="Nolan M."/>
            <person name="Copeland A."/>
            <person name="Tice H."/>
            <person name="Cheng J.F."/>
            <person name="Lucas S."/>
            <person name="Han C."/>
            <person name="Goodwin L."/>
            <person name="Pitluck S."/>
            <person name="Ivanova N."/>
            <person name="Ovchinikova G."/>
            <person name="Pati A."/>
            <person name="Chen A."/>
            <person name="Palaniappan K."/>
            <person name="Mavromatis K."/>
            <person name="Liolios K."/>
            <person name="Brettin T."/>
            <person name="Fiebig A."/>
            <person name="Rohde M."/>
            <person name="Abt B."/>
            <person name="Goker M."/>
            <person name="Detter J.C."/>
            <person name="Woyke T."/>
            <person name="Bristow J."/>
            <person name="Eisen J.A."/>
            <person name="Markowitz V."/>
            <person name="Hugenholtz P."/>
            <person name="Kyrpides N.C."/>
            <person name="Klenk H.P."/>
            <person name="Lapidus A."/>
        </authorList>
    </citation>
    <scope>NUCLEOTIDE SEQUENCE [LARGE SCALE GENOMIC DNA]</scope>
    <source>
        <strain evidence="2">DSM 44963</strain>
    </source>
</reference>
<dbReference type="AlphaFoldDB" id="D6TT85"/>
<dbReference type="EMBL" id="ADVG01000003">
    <property type="protein sequence ID" value="EFH83636.1"/>
    <property type="molecule type" value="Genomic_DNA"/>
</dbReference>